<comment type="caution">
    <text evidence="3">The sequence shown here is derived from an EMBL/GenBank/DDBJ whole genome shotgun (WGS) entry which is preliminary data.</text>
</comment>
<dbReference type="Proteomes" id="UP000704762">
    <property type="component" value="Unassembled WGS sequence"/>
</dbReference>
<dbReference type="Pfam" id="PF12802">
    <property type="entry name" value="MarR_2"/>
    <property type="match status" value="1"/>
</dbReference>
<dbReference type="SMART" id="SM00347">
    <property type="entry name" value="HTH_MARR"/>
    <property type="match status" value="1"/>
</dbReference>
<keyword evidence="4" id="KW-1185">Reference proteome</keyword>
<name>A0ABS2RMB6_9ACTN</name>
<feature type="compositionally biased region" description="Basic and acidic residues" evidence="1">
    <location>
        <begin position="13"/>
        <end position="22"/>
    </location>
</feature>
<dbReference type="PRINTS" id="PR00598">
    <property type="entry name" value="HTHMARR"/>
</dbReference>
<dbReference type="InterPro" id="IPR039422">
    <property type="entry name" value="MarR/SlyA-like"/>
</dbReference>
<evidence type="ECO:0000256" key="1">
    <source>
        <dbReference type="SAM" id="MobiDB-lite"/>
    </source>
</evidence>
<dbReference type="InterPro" id="IPR036390">
    <property type="entry name" value="WH_DNA-bd_sf"/>
</dbReference>
<organism evidence="3 4">
    <name type="scientific">Microlunatus panaciterrae</name>
    <dbReference type="NCBI Taxonomy" id="400768"/>
    <lineage>
        <taxon>Bacteria</taxon>
        <taxon>Bacillati</taxon>
        <taxon>Actinomycetota</taxon>
        <taxon>Actinomycetes</taxon>
        <taxon>Propionibacteriales</taxon>
        <taxon>Propionibacteriaceae</taxon>
        <taxon>Microlunatus</taxon>
    </lineage>
</organism>
<feature type="domain" description="HTH marR-type" evidence="2">
    <location>
        <begin position="26"/>
        <end position="170"/>
    </location>
</feature>
<keyword evidence="3" id="KW-0238">DNA-binding</keyword>
<proteinExistence type="predicted"/>
<sequence>MTTSSPTDGASGDGERGSDPLTKADFEELARFRFGIRRYLRVSEEYVRSHGLTAQRYQLLLALKGFPGRDWASVSELAERLQVRHHSVVELVDRTEQQGLVQRASHPDDARAVRVQLTRSGEQALARLDQLHRDELRRIGVAFRTLQWDALLEQDGGDGDRPAPERRTGR</sequence>
<dbReference type="InterPro" id="IPR000835">
    <property type="entry name" value="HTH_MarR-typ"/>
</dbReference>
<dbReference type="RefSeq" id="WP_204918892.1">
    <property type="nucleotide sequence ID" value="NZ_BAAAQP010000003.1"/>
</dbReference>
<dbReference type="InterPro" id="IPR036388">
    <property type="entry name" value="WH-like_DNA-bd_sf"/>
</dbReference>
<dbReference type="EMBL" id="JAFBCF010000001">
    <property type="protein sequence ID" value="MBM7799868.1"/>
    <property type="molecule type" value="Genomic_DNA"/>
</dbReference>
<dbReference type="PANTHER" id="PTHR33164:SF43">
    <property type="entry name" value="HTH-TYPE TRANSCRIPTIONAL REPRESSOR YETL"/>
    <property type="match status" value="1"/>
</dbReference>
<evidence type="ECO:0000259" key="2">
    <source>
        <dbReference type="PROSITE" id="PS50995"/>
    </source>
</evidence>
<dbReference type="Gene3D" id="1.10.10.10">
    <property type="entry name" value="Winged helix-like DNA-binding domain superfamily/Winged helix DNA-binding domain"/>
    <property type="match status" value="1"/>
</dbReference>
<dbReference type="PANTHER" id="PTHR33164">
    <property type="entry name" value="TRANSCRIPTIONAL REGULATOR, MARR FAMILY"/>
    <property type="match status" value="1"/>
</dbReference>
<reference evidence="3 4" key="1">
    <citation type="submission" date="2021-01" db="EMBL/GenBank/DDBJ databases">
        <title>Sequencing the genomes of 1000 actinobacteria strains.</title>
        <authorList>
            <person name="Klenk H.-P."/>
        </authorList>
    </citation>
    <scope>NUCLEOTIDE SEQUENCE [LARGE SCALE GENOMIC DNA]</scope>
    <source>
        <strain evidence="3 4">DSM 18662</strain>
    </source>
</reference>
<protein>
    <submittedName>
        <fullName evidence="3">DNA-binding MarR family transcriptional regulator</fullName>
    </submittedName>
</protein>
<dbReference type="PROSITE" id="PS50995">
    <property type="entry name" value="HTH_MARR_2"/>
    <property type="match status" value="1"/>
</dbReference>
<evidence type="ECO:0000313" key="3">
    <source>
        <dbReference type="EMBL" id="MBM7799868.1"/>
    </source>
</evidence>
<dbReference type="GO" id="GO:0003677">
    <property type="term" value="F:DNA binding"/>
    <property type="evidence" value="ECO:0007669"/>
    <property type="project" value="UniProtKB-KW"/>
</dbReference>
<feature type="region of interest" description="Disordered" evidence="1">
    <location>
        <begin position="1"/>
        <end position="22"/>
    </location>
</feature>
<accession>A0ABS2RMB6</accession>
<evidence type="ECO:0000313" key="4">
    <source>
        <dbReference type="Proteomes" id="UP000704762"/>
    </source>
</evidence>
<dbReference type="SUPFAM" id="SSF46785">
    <property type="entry name" value="Winged helix' DNA-binding domain"/>
    <property type="match status" value="1"/>
</dbReference>
<gene>
    <name evidence="3" type="ORF">JOE57_002789</name>
</gene>